<dbReference type="Pfam" id="PF13560">
    <property type="entry name" value="HTH_31"/>
    <property type="match status" value="1"/>
</dbReference>
<dbReference type="AlphaFoldDB" id="A0A1I2FF52"/>
<dbReference type="CDD" id="cd00093">
    <property type="entry name" value="HTH_XRE"/>
    <property type="match status" value="1"/>
</dbReference>
<dbReference type="EMBL" id="FONV01000005">
    <property type="protein sequence ID" value="SFF03539.1"/>
    <property type="molecule type" value="Genomic_DNA"/>
</dbReference>
<proteinExistence type="predicted"/>
<dbReference type="Gene3D" id="1.10.260.40">
    <property type="entry name" value="lambda repressor-like DNA-binding domains"/>
    <property type="match status" value="1"/>
</dbReference>
<dbReference type="STRING" id="35752.SAMN05421541_105329"/>
<evidence type="ECO:0000313" key="2">
    <source>
        <dbReference type="EMBL" id="SFF03539.1"/>
    </source>
</evidence>
<evidence type="ECO:0000259" key="1">
    <source>
        <dbReference type="PROSITE" id="PS50943"/>
    </source>
</evidence>
<accession>A0A1I2FF52</accession>
<dbReference type="PROSITE" id="PS50943">
    <property type="entry name" value="HTH_CROC1"/>
    <property type="match status" value="1"/>
</dbReference>
<sequence length="417" mass="44005">MVAQVPQPEFGRRLRKLRADLGLSQRDLASGAVNQSYISLLESGARVPTLDVVAHLAKVLNVPLRDLAGDIDIPTGPEDTSAGRAELVRELLATSAIDQGDLEQAEERLAEIFAAARASGNPHATLTHGLALDRVLEMRGDRNGRYELLAGLLPVAEVAGVPEARVRIRVSLAAAARDVGRLDEAFTHVEQAGQEIDGTAFRHGSEHIRLLAVHISVLADAGGGAEIVRLVNGMLAMAEALGSPSISGRAQWAASLALAAAGETDRSLELLGGARRMLANPRTSLRDWARFSRAAVSTLLDVQAAPEMVEEHMAAARAATAAEAGADANRLAALEVRYAIATGDPELAVAMAASVDRGQLMGLEGVRFRHALGSALAQTGRTAEAVATLREAAQAAEDISAFRRAAQLWRELNELAK</sequence>
<reference evidence="2 3" key="1">
    <citation type="submission" date="2016-10" db="EMBL/GenBank/DDBJ databases">
        <authorList>
            <person name="de Groot N.N."/>
        </authorList>
    </citation>
    <scope>NUCLEOTIDE SEQUENCE [LARGE SCALE GENOMIC DNA]</scope>
    <source>
        <strain evidence="2 3">DSM 43019</strain>
    </source>
</reference>
<dbReference type="InterPro" id="IPR001387">
    <property type="entry name" value="Cro/C1-type_HTH"/>
</dbReference>
<name>A0A1I2FF52_9ACTN</name>
<gene>
    <name evidence="2" type="ORF">SAMN05421541_105329</name>
</gene>
<dbReference type="GO" id="GO:0003677">
    <property type="term" value="F:DNA binding"/>
    <property type="evidence" value="ECO:0007669"/>
    <property type="project" value="InterPro"/>
</dbReference>
<protein>
    <submittedName>
        <fullName evidence="2">Helix-turn-helix domain-containing protein</fullName>
    </submittedName>
</protein>
<keyword evidence="3" id="KW-1185">Reference proteome</keyword>
<evidence type="ECO:0000313" key="3">
    <source>
        <dbReference type="Proteomes" id="UP000199645"/>
    </source>
</evidence>
<organism evidence="2 3">
    <name type="scientific">Actinoplanes philippinensis</name>
    <dbReference type="NCBI Taxonomy" id="35752"/>
    <lineage>
        <taxon>Bacteria</taxon>
        <taxon>Bacillati</taxon>
        <taxon>Actinomycetota</taxon>
        <taxon>Actinomycetes</taxon>
        <taxon>Micromonosporales</taxon>
        <taxon>Micromonosporaceae</taxon>
        <taxon>Actinoplanes</taxon>
    </lineage>
</organism>
<dbReference type="SMART" id="SM00530">
    <property type="entry name" value="HTH_XRE"/>
    <property type="match status" value="1"/>
</dbReference>
<dbReference type="SUPFAM" id="SSF47413">
    <property type="entry name" value="lambda repressor-like DNA-binding domains"/>
    <property type="match status" value="1"/>
</dbReference>
<dbReference type="InterPro" id="IPR010982">
    <property type="entry name" value="Lambda_DNA-bd_dom_sf"/>
</dbReference>
<feature type="domain" description="HTH cro/C1-type" evidence="1">
    <location>
        <begin position="14"/>
        <end position="67"/>
    </location>
</feature>
<dbReference type="Proteomes" id="UP000199645">
    <property type="component" value="Unassembled WGS sequence"/>
</dbReference>
<dbReference type="RefSeq" id="WP_177319717.1">
    <property type="nucleotide sequence ID" value="NZ_BOMT01000037.1"/>
</dbReference>